<keyword evidence="11" id="KW-1185">Reference proteome</keyword>
<dbReference type="Proteomes" id="UP000292702">
    <property type="component" value="Unassembled WGS sequence"/>
</dbReference>
<evidence type="ECO:0000256" key="1">
    <source>
        <dbReference type="ARBA" id="ARBA00004629"/>
    </source>
</evidence>
<keyword evidence="3" id="KW-0158">Chromosome</keyword>
<keyword evidence="9" id="KW-0137">Centromere</keyword>
<dbReference type="GO" id="GO:0000070">
    <property type="term" value="P:mitotic sister chromatid segregation"/>
    <property type="evidence" value="ECO:0007669"/>
    <property type="project" value="TreeGrafter"/>
</dbReference>
<dbReference type="STRING" id="92696.A0A4R0R3D2"/>
<comment type="caution">
    <text evidence="10">The sequence shown here is derived from an EMBL/GenBank/DDBJ whole genome shotgun (WGS) entry which is preliminary data.</text>
</comment>
<accession>A0A4R0R3D2</accession>
<gene>
    <name evidence="10" type="ORF">EIP91_010310</name>
</gene>
<dbReference type="PANTHER" id="PTHR14527">
    <property type="entry name" value="PROTEIN MIS12 HOMOLOG"/>
    <property type="match status" value="1"/>
</dbReference>
<evidence type="ECO:0000256" key="7">
    <source>
        <dbReference type="ARBA" id="ARBA00023054"/>
    </source>
</evidence>
<dbReference type="EMBL" id="RWJN01000610">
    <property type="protein sequence ID" value="TCD60363.1"/>
    <property type="molecule type" value="Genomic_DNA"/>
</dbReference>
<evidence type="ECO:0000256" key="9">
    <source>
        <dbReference type="ARBA" id="ARBA00023328"/>
    </source>
</evidence>
<dbReference type="GO" id="GO:0051382">
    <property type="term" value="P:kinetochore assembly"/>
    <property type="evidence" value="ECO:0007669"/>
    <property type="project" value="TreeGrafter"/>
</dbReference>
<organism evidence="10 11">
    <name type="scientific">Steccherinum ochraceum</name>
    <dbReference type="NCBI Taxonomy" id="92696"/>
    <lineage>
        <taxon>Eukaryota</taxon>
        <taxon>Fungi</taxon>
        <taxon>Dikarya</taxon>
        <taxon>Basidiomycota</taxon>
        <taxon>Agaricomycotina</taxon>
        <taxon>Agaricomycetes</taxon>
        <taxon>Polyporales</taxon>
        <taxon>Steccherinaceae</taxon>
        <taxon>Steccherinum</taxon>
    </lineage>
</organism>
<evidence type="ECO:0000256" key="8">
    <source>
        <dbReference type="ARBA" id="ARBA00023306"/>
    </source>
</evidence>
<evidence type="ECO:0000256" key="2">
    <source>
        <dbReference type="ARBA" id="ARBA00008643"/>
    </source>
</evidence>
<dbReference type="Pfam" id="PF05859">
    <property type="entry name" value="Mis12"/>
    <property type="match status" value="1"/>
</dbReference>
<evidence type="ECO:0000313" key="11">
    <source>
        <dbReference type="Proteomes" id="UP000292702"/>
    </source>
</evidence>
<dbReference type="GO" id="GO:0051301">
    <property type="term" value="P:cell division"/>
    <property type="evidence" value="ECO:0007669"/>
    <property type="project" value="UniProtKB-KW"/>
</dbReference>
<dbReference type="OrthoDB" id="1884855at2759"/>
<comment type="similarity">
    <text evidence="2">Belongs to the mis12 family.</text>
</comment>
<protein>
    <submittedName>
        <fullName evidence="10">Uncharacterized protein</fullName>
    </submittedName>
</protein>
<evidence type="ECO:0000256" key="5">
    <source>
        <dbReference type="ARBA" id="ARBA00022776"/>
    </source>
</evidence>
<keyword evidence="4" id="KW-0132">Cell division</keyword>
<proteinExistence type="inferred from homology"/>
<name>A0A4R0R3D2_9APHY</name>
<dbReference type="GO" id="GO:0005634">
    <property type="term" value="C:nucleus"/>
    <property type="evidence" value="ECO:0007669"/>
    <property type="project" value="InterPro"/>
</dbReference>
<keyword evidence="7" id="KW-0175">Coiled coil</keyword>
<evidence type="ECO:0000256" key="4">
    <source>
        <dbReference type="ARBA" id="ARBA00022618"/>
    </source>
</evidence>
<reference evidence="10 11" key="1">
    <citation type="submission" date="2018-11" db="EMBL/GenBank/DDBJ databases">
        <title>Genome assembly of Steccherinum ochraceum LE-BIN_3174, the white-rot fungus of the Steccherinaceae family (The Residual Polyporoid clade, Polyporales, Basidiomycota).</title>
        <authorList>
            <person name="Fedorova T.V."/>
            <person name="Glazunova O.A."/>
            <person name="Landesman E.O."/>
            <person name="Moiseenko K.V."/>
            <person name="Psurtseva N.V."/>
            <person name="Savinova O.S."/>
            <person name="Shakhova N.V."/>
            <person name="Tyazhelova T.V."/>
            <person name="Vasina D.V."/>
        </authorList>
    </citation>
    <scope>NUCLEOTIDE SEQUENCE [LARGE SCALE GENOMIC DNA]</scope>
    <source>
        <strain evidence="10 11">LE-BIN_3174</strain>
    </source>
</reference>
<dbReference type="GO" id="GO:0000444">
    <property type="term" value="C:MIS12/MIND type complex"/>
    <property type="evidence" value="ECO:0007669"/>
    <property type="project" value="TreeGrafter"/>
</dbReference>
<keyword evidence="5" id="KW-0498">Mitosis</keyword>
<sequence length="473" mass="52942">MASSSLPSTTVPPILVPELLGFVPQFLLDDIVDTANDEVRQAIDAMEGFLRRWVITRSEKVGDWDSNQDVEQGLVAFQTLLYNHVDIAFDFFEAWSMRNMFNIPPELPIVAPHQQGLNLDRKPDEETMLVADIEGLRRKINAQRKLQRLYSLAVRASAAQRAQSESRLQKLSQFRSSQLEALQRIPADFTSMYSAVSSLPPHDHASITAPPDLGKRPWETNKTGYLNWAKEQLVARTQEEEAGAASSGSAVVVSIKDRFGVWFETYKFDKAENPLLQDLEMSEKLFVLAFVARRDTMDRANHSPKLFASQACVDAFALQGVTSLEGHLMNVARGLATPLDGVHASSGHDAAQTIESLVQQVLSLQQSNMELLTENKCLKELMSTWFSPPSAGQTTDALFHPAVESCDNPRYHAGVIDQAFLTEEIAQAQVPEMSGEPLAWQPEILDVAHAPDMPWDDQVFYQNEFQNQQSWEQ</sequence>
<keyword evidence="8" id="KW-0131">Cell cycle</keyword>
<comment type="subcellular location">
    <subcellularLocation>
        <location evidence="1">Chromosome</location>
        <location evidence="1">Centromere</location>
        <location evidence="1">Kinetochore</location>
    </subcellularLocation>
</comment>
<evidence type="ECO:0000256" key="6">
    <source>
        <dbReference type="ARBA" id="ARBA00022838"/>
    </source>
</evidence>
<dbReference type="InterPro" id="IPR008685">
    <property type="entry name" value="Centromere_Mis12"/>
</dbReference>
<dbReference type="PANTHER" id="PTHR14527:SF2">
    <property type="entry name" value="PROTEIN MIS12 HOMOLOG"/>
    <property type="match status" value="1"/>
</dbReference>
<keyword evidence="6" id="KW-0995">Kinetochore</keyword>
<evidence type="ECO:0000256" key="3">
    <source>
        <dbReference type="ARBA" id="ARBA00022454"/>
    </source>
</evidence>
<dbReference type="AlphaFoldDB" id="A0A4R0R3D2"/>
<evidence type="ECO:0000313" key="10">
    <source>
        <dbReference type="EMBL" id="TCD60363.1"/>
    </source>
</evidence>